<feature type="site" description="Part of a proton relay during catalysis" evidence="12">
    <location>
        <position position="45"/>
    </location>
</feature>
<dbReference type="InterPro" id="IPR013785">
    <property type="entry name" value="Aldolase_TIM"/>
</dbReference>
<accession>A0A1H3UUE5</accession>
<comment type="caution">
    <text evidence="12">Lacks conserved residue(s) required for the propagation of feature annotation.</text>
</comment>
<sequence>MQLTGIITAMVTPFDDNQKIDVPATKALVNQLIRSHVNGLFILGTNGEFHVMARDEKIQFAKIVIEETNKRVPVCVGVGGNSTREVVELSKAMTAIGADVLSVITPFFISLTEEELYHHYAVIAASVSLPIVLYNMPKNTGINISTDLVKRMAKIPNIIGIKDSSGDIANIKSYIEATKKEDFVVLSGSDSLILKALDEGAAGAIAATSNILTNINVSIYQHWLKKEKNKAEEAQQSLEELRGILKLASIPAVLKKAMAIAGTPVGPARYPVLPPSEAAIQEIEAAVKAYQKKHAALAN</sequence>
<evidence type="ECO:0000256" key="15">
    <source>
        <dbReference type="PIRSR" id="PIRSR001365-2"/>
    </source>
</evidence>
<proteinExistence type="inferred from homology"/>
<keyword evidence="7 12" id="KW-0220">Diaminopimelate biosynthesis</keyword>
<dbReference type="CDD" id="cd00408">
    <property type="entry name" value="DHDPS-like"/>
    <property type="match status" value="1"/>
</dbReference>
<dbReference type="GO" id="GO:0005737">
    <property type="term" value="C:cytoplasm"/>
    <property type="evidence" value="ECO:0007669"/>
    <property type="project" value="UniProtKB-SubCell"/>
</dbReference>
<evidence type="ECO:0000313" key="16">
    <source>
        <dbReference type="EMBL" id="SDZ65651.1"/>
    </source>
</evidence>
<dbReference type="AlphaFoldDB" id="A0A1H3UUE5"/>
<dbReference type="PRINTS" id="PR00146">
    <property type="entry name" value="DHPICSNTHASE"/>
</dbReference>
<evidence type="ECO:0000256" key="5">
    <source>
        <dbReference type="ARBA" id="ARBA00022490"/>
    </source>
</evidence>
<comment type="subcellular location">
    <subcellularLocation>
        <location evidence="12">Cytoplasm</location>
    </subcellularLocation>
</comment>
<comment type="caution">
    <text evidence="12">Was originally thought to be a dihydrodipicolinate synthase (DHDPS), catalyzing the condensation of (S)-aspartate-beta-semialdehyde [(S)-ASA] and pyruvate to dihydrodipicolinate (DHDP). However, it was shown in E.coli that the product of the enzymatic reaction is not dihydrodipicolinate but in fact (4S)-4-hydroxy-2,3,4,5-tetrahydro-(2S)-dipicolinic acid (HTPA), and that the consecutive dehydration reaction leading to DHDP is not spontaneous but catalyzed by DapB.</text>
</comment>
<dbReference type="UniPathway" id="UPA00034">
    <property type="reaction ID" value="UER00017"/>
</dbReference>
<dbReference type="EMBL" id="FNPI01000026">
    <property type="protein sequence ID" value="SDZ65651.1"/>
    <property type="molecule type" value="Genomic_DNA"/>
</dbReference>
<dbReference type="HAMAP" id="MF_00418">
    <property type="entry name" value="DapA"/>
    <property type="match status" value="1"/>
</dbReference>
<evidence type="ECO:0000256" key="10">
    <source>
        <dbReference type="ARBA" id="ARBA00023270"/>
    </source>
</evidence>
<evidence type="ECO:0000256" key="12">
    <source>
        <dbReference type="HAMAP-Rule" id="MF_00418"/>
    </source>
</evidence>
<feature type="active site" description="Schiff-base intermediate with substrate" evidence="12 14">
    <location>
        <position position="162"/>
    </location>
</feature>
<keyword evidence="10 12" id="KW-0704">Schiff base</keyword>
<comment type="similarity">
    <text evidence="3 12 13">Belongs to the DapA family.</text>
</comment>
<feature type="active site" description="Proton donor/acceptor" evidence="12 14">
    <location>
        <position position="134"/>
    </location>
</feature>
<evidence type="ECO:0000313" key="17">
    <source>
        <dbReference type="Proteomes" id="UP000198935"/>
    </source>
</evidence>
<dbReference type="SMART" id="SM01130">
    <property type="entry name" value="DHDPS"/>
    <property type="match status" value="1"/>
</dbReference>
<dbReference type="InterPro" id="IPR002220">
    <property type="entry name" value="DapA-like"/>
</dbReference>
<dbReference type="InterPro" id="IPR020625">
    <property type="entry name" value="Schiff_base-form_aldolases_AS"/>
</dbReference>
<evidence type="ECO:0000256" key="11">
    <source>
        <dbReference type="ARBA" id="ARBA00047836"/>
    </source>
</evidence>
<dbReference type="SUPFAM" id="SSF51569">
    <property type="entry name" value="Aldolase"/>
    <property type="match status" value="1"/>
</dbReference>
<keyword evidence="9 12" id="KW-0456">Lyase</keyword>
<evidence type="ECO:0000256" key="13">
    <source>
        <dbReference type="PIRNR" id="PIRNR001365"/>
    </source>
</evidence>
<dbReference type="GO" id="GO:0008840">
    <property type="term" value="F:4-hydroxy-tetrahydrodipicolinate synthase activity"/>
    <property type="evidence" value="ECO:0007669"/>
    <property type="project" value="UniProtKB-UniRule"/>
</dbReference>
<evidence type="ECO:0000256" key="3">
    <source>
        <dbReference type="ARBA" id="ARBA00007592"/>
    </source>
</evidence>
<gene>
    <name evidence="12" type="primary">dapA</name>
    <name evidence="16" type="ORF">SAMN05421736_12612</name>
</gene>
<dbReference type="Proteomes" id="UP000198935">
    <property type="component" value="Unassembled WGS sequence"/>
</dbReference>
<keyword evidence="17" id="KW-1185">Reference proteome</keyword>
<comment type="catalytic activity">
    <reaction evidence="11 12">
        <text>L-aspartate 4-semialdehyde + pyruvate = (2S,4S)-4-hydroxy-2,3,4,5-tetrahydrodipicolinate + H2O + H(+)</text>
        <dbReference type="Rhea" id="RHEA:34171"/>
        <dbReference type="ChEBI" id="CHEBI:15361"/>
        <dbReference type="ChEBI" id="CHEBI:15377"/>
        <dbReference type="ChEBI" id="CHEBI:15378"/>
        <dbReference type="ChEBI" id="CHEBI:67139"/>
        <dbReference type="ChEBI" id="CHEBI:537519"/>
        <dbReference type="EC" id="4.3.3.7"/>
    </reaction>
</comment>
<keyword evidence="6 12" id="KW-0028">Amino-acid biosynthesis</keyword>
<evidence type="ECO:0000256" key="14">
    <source>
        <dbReference type="PIRSR" id="PIRSR001365-1"/>
    </source>
</evidence>
<reference evidence="17" key="1">
    <citation type="submission" date="2016-10" db="EMBL/GenBank/DDBJ databases">
        <authorList>
            <person name="Varghese N."/>
            <person name="Submissions S."/>
        </authorList>
    </citation>
    <scope>NUCLEOTIDE SEQUENCE [LARGE SCALE GENOMIC DNA]</scope>
    <source>
        <strain evidence="17">SP</strain>
    </source>
</reference>
<dbReference type="Gene3D" id="3.20.20.70">
    <property type="entry name" value="Aldolase class I"/>
    <property type="match status" value="1"/>
</dbReference>
<name>A0A1H3UUE5_9BACI</name>
<evidence type="ECO:0000256" key="1">
    <source>
        <dbReference type="ARBA" id="ARBA00003294"/>
    </source>
</evidence>
<protein>
    <recommendedName>
        <fullName evidence="4 12">4-hydroxy-tetrahydrodipicolinate synthase</fullName>
        <shortName evidence="12">HTPA synthase</shortName>
        <ecNumber evidence="4 12">4.3.3.7</ecNumber>
    </recommendedName>
</protein>
<dbReference type="PANTHER" id="PTHR12128:SF66">
    <property type="entry name" value="4-HYDROXY-2-OXOGLUTARATE ALDOLASE, MITOCHONDRIAL"/>
    <property type="match status" value="1"/>
</dbReference>
<dbReference type="PIRSF" id="PIRSF001365">
    <property type="entry name" value="DHDPS"/>
    <property type="match status" value="1"/>
</dbReference>
<comment type="subunit">
    <text evidence="12">Homotetramer; dimer of dimers.</text>
</comment>
<dbReference type="EC" id="4.3.3.7" evidence="4 12"/>
<dbReference type="InterPro" id="IPR005263">
    <property type="entry name" value="DapA"/>
</dbReference>
<dbReference type="Pfam" id="PF00701">
    <property type="entry name" value="DHDPS"/>
    <property type="match status" value="1"/>
</dbReference>
<dbReference type="PANTHER" id="PTHR12128">
    <property type="entry name" value="DIHYDRODIPICOLINATE SYNTHASE"/>
    <property type="match status" value="1"/>
</dbReference>
<comment type="function">
    <text evidence="1 12">Catalyzes the condensation of (S)-aspartate-beta-semialdehyde [(S)-ASA] and pyruvate to 4-hydroxy-tetrahydrodipicolinate (HTPA).</text>
</comment>
<dbReference type="STRING" id="1503961.SAMN05421736_12612"/>
<keyword evidence="5 12" id="KW-0963">Cytoplasm</keyword>
<dbReference type="PROSITE" id="PS00666">
    <property type="entry name" value="DHDPS_2"/>
    <property type="match status" value="1"/>
</dbReference>
<organism evidence="16 17">
    <name type="scientific">Evansella caseinilytica</name>
    <dbReference type="NCBI Taxonomy" id="1503961"/>
    <lineage>
        <taxon>Bacteria</taxon>
        <taxon>Bacillati</taxon>
        <taxon>Bacillota</taxon>
        <taxon>Bacilli</taxon>
        <taxon>Bacillales</taxon>
        <taxon>Bacillaceae</taxon>
        <taxon>Evansella</taxon>
    </lineage>
</organism>
<dbReference type="GO" id="GO:0019877">
    <property type="term" value="P:diaminopimelate biosynthetic process"/>
    <property type="evidence" value="ECO:0007669"/>
    <property type="project" value="UniProtKB-UniRule"/>
</dbReference>
<evidence type="ECO:0000256" key="7">
    <source>
        <dbReference type="ARBA" id="ARBA00022915"/>
    </source>
</evidence>
<evidence type="ECO:0000256" key="4">
    <source>
        <dbReference type="ARBA" id="ARBA00012086"/>
    </source>
</evidence>
<keyword evidence="8 12" id="KW-0457">Lysine biosynthesis</keyword>
<dbReference type="OrthoDB" id="9771791at2"/>
<evidence type="ECO:0000256" key="6">
    <source>
        <dbReference type="ARBA" id="ARBA00022605"/>
    </source>
</evidence>
<evidence type="ECO:0000256" key="8">
    <source>
        <dbReference type="ARBA" id="ARBA00023154"/>
    </source>
</evidence>
<evidence type="ECO:0000256" key="9">
    <source>
        <dbReference type="ARBA" id="ARBA00023239"/>
    </source>
</evidence>
<evidence type="ECO:0000256" key="2">
    <source>
        <dbReference type="ARBA" id="ARBA00005120"/>
    </source>
</evidence>
<feature type="binding site" evidence="12 15">
    <location>
        <position position="205"/>
    </location>
    <ligand>
        <name>pyruvate</name>
        <dbReference type="ChEBI" id="CHEBI:15361"/>
    </ligand>
</feature>
<dbReference type="NCBIfam" id="TIGR00674">
    <property type="entry name" value="dapA"/>
    <property type="match status" value="1"/>
</dbReference>
<comment type="pathway">
    <text evidence="2 12">Amino-acid biosynthesis; L-lysine biosynthesis via DAP pathway; (S)-tetrahydrodipicolinate from L-aspartate: step 3/4.</text>
</comment>
<dbReference type="GO" id="GO:0009089">
    <property type="term" value="P:lysine biosynthetic process via diaminopimelate"/>
    <property type="evidence" value="ECO:0007669"/>
    <property type="project" value="UniProtKB-UniRule"/>
</dbReference>